<dbReference type="GO" id="GO:1990281">
    <property type="term" value="C:efflux pump complex"/>
    <property type="evidence" value="ECO:0007669"/>
    <property type="project" value="TreeGrafter"/>
</dbReference>
<sequence length="475" mass="55817">MKRKKQLLFWVLKFLTVAAYAQEDSTKRLKLQDVLQWVAAYHPVMKQADLNLEQGRFALRQGRGNFDPQLKGTWDEKNFKNKQYYQYINSYVSVPLWIGELKAGYEQNQGLYINPDRTVPEEGLWYAGITVPLGYGLFMDERRNALRQGQLMQEMAAAERLKAINKLYYQVVKDYWNWYFAYKKKEALQRAYDLVNARYEFTLEKVKMGEEAPIDSLEAGINRQDRLVMLLEAEAELTQARLALSAHLWTDDATPVELNDDVIPEEPSSAAERSFQELYPLETLKQHLETQHPELQKLRLKYQSLDFERRLYTEKMKPKINLNYNFLSAQPVKSGEWNSVYLQNNYKFGLEFAFPLFMREAGGKRQQVRVKQLQNEQEQMYLLRTLNNDLEAAYRALLLTGQNLHNLRTMVQNYRALRDGEYAKFVAGESYVFLVNKREEKLLDAEIKLAKMQANYEKLKAEVLWLSGLSLWDLP</sequence>
<feature type="signal peptide" evidence="7">
    <location>
        <begin position="1"/>
        <end position="21"/>
    </location>
</feature>
<comment type="caution">
    <text evidence="8">The sequence shown here is derived from an EMBL/GenBank/DDBJ whole genome shotgun (WGS) entry which is preliminary data.</text>
</comment>
<keyword evidence="2" id="KW-1134">Transmembrane beta strand</keyword>
<keyword evidence="4" id="KW-0472">Membrane</keyword>
<keyword evidence="9" id="KW-1185">Reference proteome</keyword>
<reference evidence="8 9" key="1">
    <citation type="submission" date="2020-03" db="EMBL/GenBank/DDBJ databases">
        <title>Genomic Encyclopedia of Type Strains, Phase IV (KMG-IV): sequencing the most valuable type-strain genomes for metagenomic binning, comparative biology and taxonomic classification.</title>
        <authorList>
            <person name="Goeker M."/>
        </authorList>
    </citation>
    <scope>NUCLEOTIDE SEQUENCE [LARGE SCALE GENOMIC DNA]</scope>
    <source>
        <strain evidence="8 9">DSM 5718</strain>
    </source>
</reference>
<evidence type="ECO:0000313" key="9">
    <source>
        <dbReference type="Proteomes" id="UP000537126"/>
    </source>
</evidence>
<keyword evidence="5" id="KW-0998">Cell outer membrane</keyword>
<evidence type="ECO:0000313" key="8">
    <source>
        <dbReference type="EMBL" id="NIK74091.1"/>
    </source>
</evidence>
<evidence type="ECO:0000256" key="7">
    <source>
        <dbReference type="SAM" id="SignalP"/>
    </source>
</evidence>
<keyword evidence="7" id="KW-0732">Signal</keyword>
<feature type="chain" id="PRO_5032709783" evidence="7">
    <location>
        <begin position="22"/>
        <end position="475"/>
    </location>
</feature>
<proteinExistence type="predicted"/>
<evidence type="ECO:0000256" key="5">
    <source>
        <dbReference type="ARBA" id="ARBA00023237"/>
    </source>
</evidence>
<dbReference type="SUPFAM" id="SSF56954">
    <property type="entry name" value="Outer membrane efflux proteins (OEP)"/>
    <property type="match status" value="1"/>
</dbReference>
<dbReference type="GO" id="GO:0009279">
    <property type="term" value="C:cell outer membrane"/>
    <property type="evidence" value="ECO:0007669"/>
    <property type="project" value="UniProtKB-SubCell"/>
</dbReference>
<dbReference type="GO" id="GO:0015562">
    <property type="term" value="F:efflux transmembrane transporter activity"/>
    <property type="evidence" value="ECO:0007669"/>
    <property type="project" value="InterPro"/>
</dbReference>
<dbReference type="InterPro" id="IPR051906">
    <property type="entry name" value="TolC-like"/>
</dbReference>
<dbReference type="PANTHER" id="PTHR30026:SF20">
    <property type="entry name" value="OUTER MEMBRANE PROTEIN TOLC"/>
    <property type="match status" value="1"/>
</dbReference>
<evidence type="ECO:0000256" key="2">
    <source>
        <dbReference type="ARBA" id="ARBA00022452"/>
    </source>
</evidence>
<name>A0A846MRN3_9BACT</name>
<dbReference type="GO" id="GO:0015288">
    <property type="term" value="F:porin activity"/>
    <property type="evidence" value="ECO:0007669"/>
    <property type="project" value="TreeGrafter"/>
</dbReference>
<protein>
    <submittedName>
        <fullName evidence="8">Outer membrane protein TolC</fullName>
    </submittedName>
</protein>
<organism evidence="8 9">
    <name type="scientific">Thermonema lapsum</name>
    <dbReference type="NCBI Taxonomy" id="28195"/>
    <lineage>
        <taxon>Bacteria</taxon>
        <taxon>Pseudomonadati</taxon>
        <taxon>Bacteroidota</taxon>
        <taxon>Cytophagia</taxon>
        <taxon>Cytophagales</taxon>
        <taxon>Thermonemataceae</taxon>
        <taxon>Thermonema</taxon>
    </lineage>
</organism>
<evidence type="ECO:0000256" key="4">
    <source>
        <dbReference type="ARBA" id="ARBA00023136"/>
    </source>
</evidence>
<dbReference type="AlphaFoldDB" id="A0A846MRN3"/>
<dbReference type="Gene3D" id="1.20.1600.10">
    <property type="entry name" value="Outer membrane efflux proteins (OEP)"/>
    <property type="match status" value="1"/>
</dbReference>
<comment type="subcellular location">
    <subcellularLocation>
        <location evidence="1">Cell outer membrane</location>
    </subcellularLocation>
</comment>
<evidence type="ECO:0000256" key="6">
    <source>
        <dbReference type="SAM" id="Coils"/>
    </source>
</evidence>
<dbReference type="RefSeq" id="WP_166919435.1">
    <property type="nucleotide sequence ID" value="NZ_JAASRN010000002.1"/>
</dbReference>
<accession>A0A846MRN3</accession>
<gene>
    <name evidence="8" type="ORF">FHS56_001604</name>
</gene>
<evidence type="ECO:0000256" key="3">
    <source>
        <dbReference type="ARBA" id="ARBA00022692"/>
    </source>
</evidence>
<keyword evidence="3" id="KW-0812">Transmembrane</keyword>
<dbReference type="EMBL" id="JAASRN010000002">
    <property type="protein sequence ID" value="NIK74091.1"/>
    <property type="molecule type" value="Genomic_DNA"/>
</dbReference>
<dbReference type="PANTHER" id="PTHR30026">
    <property type="entry name" value="OUTER MEMBRANE PROTEIN TOLC"/>
    <property type="match status" value="1"/>
</dbReference>
<feature type="coiled-coil region" evidence="6">
    <location>
        <begin position="435"/>
        <end position="462"/>
    </location>
</feature>
<evidence type="ECO:0000256" key="1">
    <source>
        <dbReference type="ARBA" id="ARBA00004442"/>
    </source>
</evidence>
<keyword evidence="6" id="KW-0175">Coiled coil</keyword>
<dbReference type="Proteomes" id="UP000537126">
    <property type="component" value="Unassembled WGS sequence"/>
</dbReference>